<dbReference type="InterPro" id="IPR010982">
    <property type="entry name" value="Lambda_DNA-bd_dom_sf"/>
</dbReference>
<dbReference type="AlphaFoldDB" id="A0A1G4T2I6"/>
<dbReference type="SUPFAM" id="SSF47413">
    <property type="entry name" value="lambda repressor-like DNA-binding domains"/>
    <property type="match status" value="1"/>
</dbReference>
<accession>A0A1G4T2I6</accession>
<evidence type="ECO:0000259" key="1">
    <source>
        <dbReference type="PROSITE" id="PS50943"/>
    </source>
</evidence>
<dbReference type="InterPro" id="IPR001387">
    <property type="entry name" value="Cro/C1-type_HTH"/>
</dbReference>
<proteinExistence type="predicted"/>
<dbReference type="Proteomes" id="UP000199150">
    <property type="component" value="Unassembled WGS sequence"/>
</dbReference>
<dbReference type="SMART" id="SM00530">
    <property type="entry name" value="HTH_XRE"/>
    <property type="match status" value="1"/>
</dbReference>
<protein>
    <submittedName>
        <fullName evidence="2">Helix-turn-helix</fullName>
    </submittedName>
</protein>
<reference evidence="3" key="1">
    <citation type="submission" date="2016-10" db="EMBL/GenBank/DDBJ databases">
        <authorList>
            <person name="Varghese N."/>
            <person name="Submissions S."/>
        </authorList>
    </citation>
    <scope>NUCLEOTIDE SEQUENCE [LARGE SCALE GENOMIC DNA]</scope>
    <source>
        <strain evidence="3">CGMCC 1.3431</strain>
    </source>
</reference>
<evidence type="ECO:0000313" key="3">
    <source>
        <dbReference type="Proteomes" id="UP000199150"/>
    </source>
</evidence>
<dbReference type="CDD" id="cd00093">
    <property type="entry name" value="HTH_XRE"/>
    <property type="match status" value="1"/>
</dbReference>
<evidence type="ECO:0000313" key="2">
    <source>
        <dbReference type="EMBL" id="SCW75521.1"/>
    </source>
</evidence>
<dbReference type="GO" id="GO:0003677">
    <property type="term" value="F:DNA binding"/>
    <property type="evidence" value="ECO:0007669"/>
    <property type="project" value="InterPro"/>
</dbReference>
<dbReference type="PROSITE" id="PS50943">
    <property type="entry name" value="HTH_CROC1"/>
    <property type="match status" value="1"/>
</dbReference>
<dbReference type="Pfam" id="PF01381">
    <property type="entry name" value="HTH_3"/>
    <property type="match status" value="1"/>
</dbReference>
<dbReference type="STRING" id="260084.SAMN02927928_3175"/>
<keyword evidence="3" id="KW-1185">Reference proteome</keyword>
<dbReference type="EMBL" id="FMTS01000006">
    <property type="protein sequence ID" value="SCW75521.1"/>
    <property type="molecule type" value="Genomic_DNA"/>
</dbReference>
<dbReference type="RefSeq" id="WP_245679054.1">
    <property type="nucleotide sequence ID" value="NZ_CBCRYE010000005.1"/>
</dbReference>
<gene>
    <name evidence="2" type="ORF">SAMN02927928_3175</name>
</gene>
<dbReference type="Gene3D" id="1.10.260.40">
    <property type="entry name" value="lambda repressor-like DNA-binding domains"/>
    <property type="match status" value="1"/>
</dbReference>
<sequence length="127" mass="14537">MGDIRRKGPHIIDVTVGDNIRRRRRSLRISQEALAAAVNVTFQQIQKYERGANRVSASRLYEISRALACDAGDLMPRGEWHAAVPGQDWLRDAQALHGRHPRLFAQLTKWPEDRLRLLLVTLQTLHP</sequence>
<organism evidence="2 3">
    <name type="scientific">Asticcacaulis taihuensis</name>
    <dbReference type="NCBI Taxonomy" id="260084"/>
    <lineage>
        <taxon>Bacteria</taxon>
        <taxon>Pseudomonadati</taxon>
        <taxon>Pseudomonadota</taxon>
        <taxon>Alphaproteobacteria</taxon>
        <taxon>Caulobacterales</taxon>
        <taxon>Caulobacteraceae</taxon>
        <taxon>Asticcacaulis</taxon>
    </lineage>
</organism>
<name>A0A1G4T2I6_9CAUL</name>
<feature type="domain" description="HTH cro/C1-type" evidence="1">
    <location>
        <begin position="20"/>
        <end position="74"/>
    </location>
</feature>